<comment type="caution">
    <text evidence="2">The sequence shown here is derived from an EMBL/GenBank/DDBJ whole genome shotgun (WGS) entry which is preliminary data.</text>
</comment>
<keyword evidence="1" id="KW-0175">Coiled coil</keyword>
<evidence type="ECO:0000313" key="2">
    <source>
        <dbReference type="EMBL" id="OGC51637.1"/>
    </source>
</evidence>
<evidence type="ECO:0008006" key="4">
    <source>
        <dbReference type="Google" id="ProtNLM"/>
    </source>
</evidence>
<feature type="coiled-coil region" evidence="1">
    <location>
        <begin position="37"/>
        <end position="71"/>
    </location>
</feature>
<dbReference type="EMBL" id="MEVH01000016">
    <property type="protein sequence ID" value="OGC51637.1"/>
    <property type="molecule type" value="Genomic_DNA"/>
</dbReference>
<reference evidence="2 3" key="1">
    <citation type="journal article" date="2016" name="Nat. Commun.">
        <title>Thousands of microbial genomes shed light on interconnected biogeochemical processes in an aquifer system.</title>
        <authorList>
            <person name="Anantharaman K."/>
            <person name="Brown C.T."/>
            <person name="Hug L.A."/>
            <person name="Sharon I."/>
            <person name="Castelle C.J."/>
            <person name="Probst A.J."/>
            <person name="Thomas B.C."/>
            <person name="Singh A."/>
            <person name="Wilkins M.J."/>
            <person name="Karaoz U."/>
            <person name="Brodie E.L."/>
            <person name="Williams K.H."/>
            <person name="Hubbard S.S."/>
            <person name="Banfield J.F."/>
        </authorList>
    </citation>
    <scope>NUCLEOTIDE SEQUENCE [LARGE SCALE GENOMIC DNA]</scope>
</reference>
<dbReference type="Proteomes" id="UP000178771">
    <property type="component" value="Unassembled WGS sequence"/>
</dbReference>
<protein>
    <recommendedName>
        <fullName evidence="4">Cell division protein FtsL</fullName>
    </recommendedName>
</protein>
<dbReference type="InterPro" id="IPR007060">
    <property type="entry name" value="FtsL/DivIC"/>
</dbReference>
<evidence type="ECO:0000313" key="3">
    <source>
        <dbReference type="Proteomes" id="UP000178771"/>
    </source>
</evidence>
<organism evidence="2 3">
    <name type="scientific">candidate division WWE3 bacterium RIFCSPLOWO2_01_FULL_39_13</name>
    <dbReference type="NCBI Taxonomy" id="1802624"/>
    <lineage>
        <taxon>Bacteria</taxon>
        <taxon>Katanobacteria</taxon>
    </lineage>
</organism>
<name>A0A1F4V372_UNCKA</name>
<proteinExistence type="predicted"/>
<evidence type="ECO:0000256" key="1">
    <source>
        <dbReference type="SAM" id="Coils"/>
    </source>
</evidence>
<dbReference type="AlphaFoldDB" id="A0A1F4V372"/>
<dbReference type="Pfam" id="PF04977">
    <property type="entry name" value="DivIC"/>
    <property type="match status" value="1"/>
</dbReference>
<dbReference type="STRING" id="1802624.A2982_02040"/>
<accession>A0A1F4V372</accession>
<gene>
    <name evidence="2" type="ORF">A2982_02040</name>
</gene>
<sequence length="127" mass="14553">MDPRKLRKINKKELYPFILTAVLLIILVNSIKSVSNMKAGISRLENAQSNLENLKQENTDLKERIEYANSEEFIEKEALEKLNMTKPGYTILIVDGVKPESQKHDLDGTSGGVSIPNYRLWLFEFNL</sequence>